<protein>
    <recommendedName>
        <fullName evidence="5">U6 snRNA phosphodiesterase</fullName>
        <ecNumber evidence="5">3.1.4.-</ecNumber>
    </recommendedName>
</protein>
<dbReference type="PANTHER" id="PTHR13522:SF3">
    <property type="entry name" value="U6 SNRNA PHOSPHODIESTERASE 1"/>
    <property type="match status" value="1"/>
</dbReference>
<evidence type="ECO:0000256" key="6">
    <source>
        <dbReference type="SAM" id="MobiDB-lite"/>
    </source>
</evidence>
<sequence>MEALLAAYGGSAYSSDSDSSPSTPPSSISLPKTSIDEEEESITLPPPPLDLLNPPNSLDYYVQEGQGSRVRSFPHVEGNYALHVYIPVCIPPSSKNEVAQFIKRVANLVPGLHVVDIDMPLDVLCKEEQKLEHALGRTFHISLGRTVPIRLHQIDSIVSMFRKKLLSKRRYLMDFRKWVVFVNDEGTRTFLSMEITSSGLAEIRKQISVVNEIYRLHSLPEFYKDPRPHISLAWAVGDVSHLLRQAIQDVSCSNGTSSSKNIFSSTFNGIECKIGKKTYEICKSSKTS</sequence>
<comment type="function">
    <text evidence="5">Phosphodiesterase responsible for the U6 snRNA 3' end processing. Acts as an exoribonuclease (RNase) responsible for trimming the poly(U) tract of the last nucleotides in the pre-U6 snRNA molecule, leading to the formation of mature U6 snRNA.</text>
</comment>
<comment type="subcellular location">
    <subcellularLocation>
        <location evidence="5">Nucleus</location>
    </subcellularLocation>
</comment>
<evidence type="ECO:0000256" key="2">
    <source>
        <dbReference type="ARBA" id="ARBA00022801"/>
    </source>
</evidence>
<dbReference type="AlphaFoldDB" id="A0AAP0ESM1"/>
<keyword evidence="2 5" id="KW-0378">Hydrolase</keyword>
<dbReference type="GO" id="GO:0005634">
    <property type="term" value="C:nucleus"/>
    <property type="evidence" value="ECO:0007669"/>
    <property type="project" value="UniProtKB-SubCell"/>
</dbReference>
<dbReference type="Proteomes" id="UP001419268">
    <property type="component" value="Unassembled WGS sequence"/>
</dbReference>
<evidence type="ECO:0000313" key="7">
    <source>
        <dbReference type="EMBL" id="KAK9095078.1"/>
    </source>
</evidence>
<dbReference type="GO" id="GO:0016829">
    <property type="term" value="F:lyase activity"/>
    <property type="evidence" value="ECO:0007669"/>
    <property type="project" value="UniProtKB-KW"/>
</dbReference>
<dbReference type="PANTHER" id="PTHR13522">
    <property type="entry name" value="U6 SNRNA PHOSPHODIESTERASE 1"/>
    <property type="match status" value="1"/>
</dbReference>
<keyword evidence="4 5" id="KW-0539">Nucleus</keyword>
<keyword evidence="3" id="KW-0456">Lyase</keyword>
<evidence type="ECO:0000256" key="4">
    <source>
        <dbReference type="ARBA" id="ARBA00023242"/>
    </source>
</evidence>
<keyword evidence="8" id="KW-1185">Reference proteome</keyword>
<evidence type="ECO:0000256" key="3">
    <source>
        <dbReference type="ARBA" id="ARBA00023239"/>
    </source>
</evidence>
<keyword evidence="1 5" id="KW-0540">Nuclease</keyword>
<reference evidence="7 8" key="1">
    <citation type="submission" date="2024-01" db="EMBL/GenBank/DDBJ databases">
        <title>Genome assemblies of Stephania.</title>
        <authorList>
            <person name="Yang L."/>
        </authorList>
    </citation>
    <scope>NUCLEOTIDE SEQUENCE [LARGE SCALE GENOMIC DNA]</scope>
    <source>
        <strain evidence="7">JXDWG</strain>
        <tissue evidence="7">Leaf</tissue>
    </source>
</reference>
<dbReference type="FunFam" id="3.90.1140.10:FF:000008">
    <property type="entry name" value="U6 snRNA phosphodiesterase"/>
    <property type="match status" value="1"/>
</dbReference>
<evidence type="ECO:0000256" key="5">
    <source>
        <dbReference type="HAMAP-Rule" id="MF_03040"/>
    </source>
</evidence>
<feature type="active site" description="Proton donor/acceptor" evidence="5">
    <location>
        <position position="140"/>
    </location>
</feature>
<dbReference type="Pfam" id="PF09749">
    <property type="entry name" value="HVSL"/>
    <property type="match status" value="1"/>
</dbReference>
<dbReference type="Gene3D" id="3.90.1140.10">
    <property type="entry name" value="Cyclic phosphodiesterase"/>
    <property type="match status" value="1"/>
</dbReference>
<dbReference type="EC" id="3.1.4.-" evidence="5"/>
<feature type="compositionally biased region" description="Low complexity" evidence="6">
    <location>
        <begin position="1"/>
        <end position="33"/>
    </location>
</feature>
<dbReference type="HAMAP" id="MF_03040">
    <property type="entry name" value="USB1"/>
    <property type="match status" value="1"/>
</dbReference>
<dbReference type="GO" id="GO:1990838">
    <property type="term" value="F:poly(U)-specific exoribonuclease activity, producing 3' uridine cyclic phosphate ends"/>
    <property type="evidence" value="ECO:0007669"/>
    <property type="project" value="UniProtKB-UniRule"/>
</dbReference>
<accession>A0AAP0ESM1</accession>
<organism evidence="7 8">
    <name type="scientific">Stephania cephalantha</name>
    <dbReference type="NCBI Taxonomy" id="152367"/>
    <lineage>
        <taxon>Eukaryota</taxon>
        <taxon>Viridiplantae</taxon>
        <taxon>Streptophyta</taxon>
        <taxon>Embryophyta</taxon>
        <taxon>Tracheophyta</taxon>
        <taxon>Spermatophyta</taxon>
        <taxon>Magnoliopsida</taxon>
        <taxon>Ranunculales</taxon>
        <taxon>Menispermaceae</taxon>
        <taxon>Menispermoideae</taxon>
        <taxon>Cissampelideae</taxon>
        <taxon>Stephania</taxon>
    </lineage>
</organism>
<dbReference type="EMBL" id="JBBNAG010000011">
    <property type="protein sequence ID" value="KAK9095078.1"/>
    <property type="molecule type" value="Genomic_DNA"/>
</dbReference>
<feature type="active site" description="Proton donor/acceptor" evidence="5">
    <location>
        <position position="229"/>
    </location>
</feature>
<comment type="similarity">
    <text evidence="5">Belongs to the 2H phosphoesterase superfamily. USB1 family.</text>
</comment>
<dbReference type="InterPro" id="IPR027521">
    <property type="entry name" value="Usb1"/>
</dbReference>
<feature type="region of interest" description="Disordered" evidence="6">
    <location>
        <begin position="1"/>
        <end position="49"/>
    </location>
</feature>
<name>A0AAP0ESM1_9MAGN</name>
<gene>
    <name evidence="7" type="ORF">Scep_026547</name>
</gene>
<evidence type="ECO:0000313" key="8">
    <source>
        <dbReference type="Proteomes" id="UP001419268"/>
    </source>
</evidence>
<dbReference type="GO" id="GO:0034477">
    <property type="term" value="P:U6 snRNA 3'-end processing"/>
    <property type="evidence" value="ECO:0007669"/>
    <property type="project" value="UniProtKB-UniRule"/>
</dbReference>
<comment type="caution">
    <text evidence="7">The sequence shown here is derived from an EMBL/GenBank/DDBJ whole genome shotgun (WGS) entry which is preliminary data.</text>
</comment>
<proteinExistence type="inferred from homology"/>
<evidence type="ECO:0000256" key="1">
    <source>
        <dbReference type="ARBA" id="ARBA00022722"/>
    </source>
</evidence>